<accession>A0A178W011</accession>
<protein>
    <submittedName>
        <fullName evidence="2">Uncharacterized protein</fullName>
    </submittedName>
</protein>
<sequence>MVKNIKIAAEAQEKFFDEREQARENEKHEMKNNVDELKRRMHEENLQECRIL</sequence>
<proteinExistence type="predicted"/>
<gene>
    <name evidence="2" type="ordered locus">AXX17_At1g34510</name>
</gene>
<evidence type="ECO:0000256" key="1">
    <source>
        <dbReference type="SAM" id="Coils"/>
    </source>
</evidence>
<comment type="caution">
    <text evidence="2">The sequence shown here is derived from an EMBL/GenBank/DDBJ whole genome shotgun (WGS) entry which is preliminary data.</text>
</comment>
<feature type="coiled-coil region" evidence="1">
    <location>
        <begin position="20"/>
        <end position="47"/>
    </location>
</feature>
<dbReference type="EMBL" id="LUHQ01000001">
    <property type="protein sequence ID" value="OAP11910.1"/>
    <property type="molecule type" value="Genomic_DNA"/>
</dbReference>
<name>A0A178W011_ARATH</name>
<dbReference type="Proteomes" id="UP000078284">
    <property type="component" value="Chromosome 1"/>
</dbReference>
<evidence type="ECO:0000313" key="3">
    <source>
        <dbReference type="Proteomes" id="UP000078284"/>
    </source>
</evidence>
<keyword evidence="1" id="KW-0175">Coiled coil</keyword>
<dbReference type="AlphaFoldDB" id="A0A178W011"/>
<evidence type="ECO:0000313" key="2">
    <source>
        <dbReference type="EMBL" id="OAP11910.1"/>
    </source>
</evidence>
<reference evidence="3" key="1">
    <citation type="journal article" date="2016" name="Proc. Natl. Acad. Sci. U.S.A.">
        <title>Chromosome-level assembly of Arabidopsis thaliana Ler reveals the extent of translocation and inversion polymorphisms.</title>
        <authorList>
            <person name="Zapata L."/>
            <person name="Ding J."/>
            <person name="Willing E.M."/>
            <person name="Hartwig B."/>
            <person name="Bezdan D."/>
            <person name="Jiao W.B."/>
            <person name="Patel V."/>
            <person name="Velikkakam James G."/>
            <person name="Koornneef M."/>
            <person name="Ossowski S."/>
            <person name="Schneeberger K."/>
        </authorList>
    </citation>
    <scope>NUCLEOTIDE SEQUENCE [LARGE SCALE GENOMIC DNA]</scope>
    <source>
        <strain evidence="3">cv. Landsberg erecta</strain>
    </source>
</reference>
<organism evidence="2 3">
    <name type="scientific">Arabidopsis thaliana</name>
    <name type="common">Mouse-ear cress</name>
    <dbReference type="NCBI Taxonomy" id="3702"/>
    <lineage>
        <taxon>Eukaryota</taxon>
        <taxon>Viridiplantae</taxon>
        <taxon>Streptophyta</taxon>
        <taxon>Embryophyta</taxon>
        <taxon>Tracheophyta</taxon>
        <taxon>Spermatophyta</taxon>
        <taxon>Magnoliopsida</taxon>
        <taxon>eudicotyledons</taxon>
        <taxon>Gunneridae</taxon>
        <taxon>Pentapetalae</taxon>
        <taxon>rosids</taxon>
        <taxon>malvids</taxon>
        <taxon>Brassicales</taxon>
        <taxon>Brassicaceae</taxon>
        <taxon>Camelineae</taxon>
        <taxon>Arabidopsis</taxon>
    </lineage>
</organism>